<evidence type="ECO:0000259" key="10">
    <source>
        <dbReference type="Pfam" id="PF23598"/>
    </source>
</evidence>
<keyword evidence="3" id="KW-0677">Repeat</keyword>
<gene>
    <name evidence="11" type="ORF">SASPL_132648</name>
</gene>
<dbReference type="SUPFAM" id="SSF52058">
    <property type="entry name" value="L domain-like"/>
    <property type="match status" value="1"/>
</dbReference>
<evidence type="ECO:0000259" key="9">
    <source>
        <dbReference type="Pfam" id="PF23559"/>
    </source>
</evidence>
<dbReference type="Pfam" id="PF18052">
    <property type="entry name" value="Rx_N"/>
    <property type="match status" value="1"/>
</dbReference>
<dbReference type="PANTHER" id="PTHR23155">
    <property type="entry name" value="DISEASE RESISTANCE PROTEIN RP"/>
    <property type="match status" value="1"/>
</dbReference>
<feature type="domain" description="Disease resistance N-terminal" evidence="8">
    <location>
        <begin position="193"/>
        <end position="276"/>
    </location>
</feature>
<dbReference type="Gene3D" id="3.40.50.300">
    <property type="entry name" value="P-loop containing nucleotide triphosphate hydrolases"/>
    <property type="match status" value="1"/>
</dbReference>
<dbReference type="GO" id="GO:0098542">
    <property type="term" value="P:defense response to other organism"/>
    <property type="evidence" value="ECO:0007669"/>
    <property type="project" value="TreeGrafter"/>
</dbReference>
<comment type="similarity">
    <text evidence="1">Belongs to the disease resistance NB-LRR family.</text>
</comment>
<dbReference type="Gene3D" id="1.10.8.430">
    <property type="entry name" value="Helical domain of apoptotic protease-activating factors"/>
    <property type="match status" value="1"/>
</dbReference>
<reference evidence="11" key="2">
    <citation type="submission" date="2020-08" db="EMBL/GenBank/DDBJ databases">
        <title>Plant Genome Project.</title>
        <authorList>
            <person name="Zhang R.-G."/>
        </authorList>
    </citation>
    <scope>NUCLEOTIDE SEQUENCE</scope>
    <source>
        <strain evidence="11">Huo1</strain>
        <tissue evidence="11">Leaf</tissue>
    </source>
</reference>
<evidence type="ECO:0000259" key="8">
    <source>
        <dbReference type="Pfam" id="PF18052"/>
    </source>
</evidence>
<feature type="domain" description="Disease resistance protein winged helix" evidence="9">
    <location>
        <begin position="1"/>
        <end position="64"/>
    </location>
</feature>
<evidence type="ECO:0000259" key="7">
    <source>
        <dbReference type="Pfam" id="PF00931"/>
    </source>
</evidence>
<name>A0A8X8X1B8_SALSN</name>
<dbReference type="Pfam" id="PF23598">
    <property type="entry name" value="LRR_14"/>
    <property type="match status" value="1"/>
</dbReference>
<dbReference type="Gene3D" id="3.80.10.10">
    <property type="entry name" value="Ribonuclease Inhibitor"/>
    <property type="match status" value="1"/>
</dbReference>
<evidence type="ECO:0000256" key="3">
    <source>
        <dbReference type="ARBA" id="ARBA00022737"/>
    </source>
</evidence>
<organism evidence="11">
    <name type="scientific">Salvia splendens</name>
    <name type="common">Scarlet sage</name>
    <dbReference type="NCBI Taxonomy" id="180675"/>
    <lineage>
        <taxon>Eukaryota</taxon>
        <taxon>Viridiplantae</taxon>
        <taxon>Streptophyta</taxon>
        <taxon>Embryophyta</taxon>
        <taxon>Tracheophyta</taxon>
        <taxon>Spermatophyta</taxon>
        <taxon>Magnoliopsida</taxon>
        <taxon>eudicotyledons</taxon>
        <taxon>Gunneridae</taxon>
        <taxon>Pentapetalae</taxon>
        <taxon>asterids</taxon>
        <taxon>lamiids</taxon>
        <taxon>Lamiales</taxon>
        <taxon>Lamiaceae</taxon>
        <taxon>Nepetoideae</taxon>
        <taxon>Mentheae</taxon>
        <taxon>Salviinae</taxon>
        <taxon>Salvia</taxon>
        <taxon>Salvia subgen. Calosphace</taxon>
        <taxon>core Calosphace</taxon>
    </lineage>
</organism>
<dbReference type="Gene3D" id="1.10.10.10">
    <property type="entry name" value="Winged helix-like DNA-binding domain superfamily/Winged helix DNA-binding domain"/>
    <property type="match status" value="1"/>
</dbReference>
<evidence type="ECO:0000313" key="12">
    <source>
        <dbReference type="Proteomes" id="UP000298416"/>
    </source>
</evidence>
<sequence>MWIAQGMISYENIGDKEDTLMDIAELYLSELASRSIVQAEINLGYDVGITKYGTCKLHDVVRELCLKLGKKEHFGVQSLEYKGGKRSTLQQEASPHMKIQHLAIYFKNEVEYEHIVACGEDTWEHIRMKNLRHFIARIHDNESLSAIMNGIMNWNKIQNYHQGLVFTQRNYPLLTIYDSILQPLGIVVMAEAVVSIALQTIRDLLSEEGRFLSGVGNQVKELERQLKEMKCFLEDADKRRHESRTITNWISQIRDLVYRSESAIERHAAYQVSSRRRGLRQFVRKYSCILEDCNSLHQLGSEISEITSSLERISKGMQENGIKRSIIMNPNGEGESSGGNNMSRKTFPYLEMGDCFVGMEDEVEQLVQLLRQETEDRIISVWGMGGSGKTAIAKKLYNETTDFDLSAWVCITQQCESRSVWEDVLRQLENQNNKKICVSTSNLNNDPRIRKEVPSLSNSELIERLCEIQREKRCLIVLDDVWELSHWEELKHPFIVQNLQSKILVTTRKQNVAEIGLAVKLGLLHMDVALELLKNKAFDHGNIPDFALEERFEKIGKEMVQKCGYLPLAISLLGGVLRKKNSMVEWELVNEDIKEVIYRDEKQIDGVLNLSYESLPYYLKPCFLSMSIFNEDETIPAWHLYKMWIAQGMISYENTGDKNKNLMDIAELYLSELASRSIIQVEIQYCYDVTDRTRKYGTCKLHDVVRELCLKLGKREDFGVQSLEYHAGKLSTLREASSHVKIQHLTINFKSEVEHELEAACGEDTSKHIRYLRISNLIKSNVLEFPPKSIVDFQKFKLLRDLVIVRFKFAGGKLPKGITNLVHLRCLRLDACELDKLPSSMRNLVYMDTLDLRNSINVEVPNVFKEMLRLKHMVFPVYGNKKVGNYHVRFDEGLDGLETLQFVDSRCHELKCIDRMKNLRRFASRVHDKKSLSTILNAITNWNKIVVCDVNIGDSCDLTDEQMLEKVLTCPNLHNLCISSKLGKELAKCGSNLMSSKLRFLDLFGCEIEDDPMGILGKLPCLIRLRLYRESFVGEEMRCPANSFLRLKRLALRGLPKLREWRVESGAMPLLSQLTIGECSCLEMVPQGLSRISTLQTLVIKQMPKLRERVSPSGQDFHNVRHVTSIIIKD</sequence>
<evidence type="ECO:0000256" key="2">
    <source>
        <dbReference type="ARBA" id="ARBA00022614"/>
    </source>
</evidence>
<dbReference type="InterPro" id="IPR032675">
    <property type="entry name" value="LRR_dom_sf"/>
</dbReference>
<dbReference type="SUPFAM" id="SSF52540">
    <property type="entry name" value="P-loop containing nucleoside triphosphate hydrolases"/>
    <property type="match status" value="1"/>
</dbReference>
<evidence type="ECO:0000256" key="5">
    <source>
        <dbReference type="ARBA" id="ARBA00022821"/>
    </source>
</evidence>
<dbReference type="Proteomes" id="UP000298416">
    <property type="component" value="Unassembled WGS sequence"/>
</dbReference>
<evidence type="ECO:0000256" key="4">
    <source>
        <dbReference type="ARBA" id="ARBA00022741"/>
    </source>
</evidence>
<dbReference type="FunFam" id="1.10.10.10:FF:000322">
    <property type="entry name" value="Probable disease resistance protein At1g63360"/>
    <property type="match status" value="1"/>
</dbReference>
<dbReference type="InterPro" id="IPR041118">
    <property type="entry name" value="Rx_N"/>
</dbReference>
<dbReference type="InterPro" id="IPR058922">
    <property type="entry name" value="WHD_DRP"/>
</dbReference>
<keyword evidence="12" id="KW-1185">Reference proteome</keyword>
<dbReference type="InterPro" id="IPR038005">
    <property type="entry name" value="RX-like_CC"/>
</dbReference>
<dbReference type="FunFam" id="3.40.50.300:FF:001091">
    <property type="entry name" value="Probable disease resistance protein At1g61300"/>
    <property type="match status" value="1"/>
</dbReference>
<keyword evidence="2" id="KW-0433">Leucine-rich repeat</keyword>
<dbReference type="CDD" id="cd14798">
    <property type="entry name" value="RX-CC_like"/>
    <property type="match status" value="1"/>
</dbReference>
<comment type="caution">
    <text evidence="11">The sequence shown here is derived from an EMBL/GenBank/DDBJ whole genome shotgun (WGS) entry which is preliminary data.</text>
</comment>
<dbReference type="GO" id="GO:0043531">
    <property type="term" value="F:ADP binding"/>
    <property type="evidence" value="ECO:0007669"/>
    <property type="project" value="InterPro"/>
</dbReference>
<keyword evidence="6" id="KW-0067">ATP-binding</keyword>
<dbReference type="AlphaFoldDB" id="A0A8X8X1B8"/>
<feature type="domain" description="Disease resistance R13L4/SHOC-2-like LRR" evidence="10">
    <location>
        <begin position="788"/>
        <end position="1080"/>
    </location>
</feature>
<dbReference type="Gene3D" id="1.20.5.4130">
    <property type="match status" value="1"/>
</dbReference>
<reference evidence="11" key="1">
    <citation type="submission" date="2018-01" db="EMBL/GenBank/DDBJ databases">
        <authorList>
            <person name="Mao J.F."/>
        </authorList>
    </citation>
    <scope>NUCLEOTIDE SEQUENCE</scope>
    <source>
        <strain evidence="11">Huo1</strain>
        <tissue evidence="11">Leaf</tissue>
    </source>
</reference>
<keyword evidence="5" id="KW-0611">Plant defense</keyword>
<dbReference type="InterPro" id="IPR027417">
    <property type="entry name" value="P-loop_NTPase"/>
</dbReference>
<dbReference type="InterPro" id="IPR055414">
    <property type="entry name" value="LRR_R13L4/SHOC2-like"/>
</dbReference>
<dbReference type="InterPro" id="IPR042197">
    <property type="entry name" value="Apaf_helical"/>
</dbReference>
<feature type="domain" description="NB-ARC" evidence="7">
    <location>
        <begin position="360"/>
        <end position="539"/>
    </location>
</feature>
<dbReference type="GO" id="GO:0005524">
    <property type="term" value="F:ATP binding"/>
    <property type="evidence" value="ECO:0007669"/>
    <property type="project" value="UniProtKB-KW"/>
</dbReference>
<evidence type="ECO:0008006" key="13">
    <source>
        <dbReference type="Google" id="ProtNLM"/>
    </source>
</evidence>
<dbReference type="PANTHER" id="PTHR23155:SF1185">
    <property type="entry name" value="DISEASE RESISTANCE RPP8-LIKE PROTEIN 3-RELATED"/>
    <property type="match status" value="1"/>
</dbReference>
<evidence type="ECO:0000256" key="6">
    <source>
        <dbReference type="ARBA" id="ARBA00022840"/>
    </source>
</evidence>
<proteinExistence type="inferred from homology"/>
<dbReference type="InterPro" id="IPR036388">
    <property type="entry name" value="WH-like_DNA-bd_sf"/>
</dbReference>
<dbReference type="PRINTS" id="PR00364">
    <property type="entry name" value="DISEASERSIST"/>
</dbReference>
<protein>
    <recommendedName>
        <fullName evidence="13">Disease resistance protein RPM1</fullName>
    </recommendedName>
</protein>
<dbReference type="Pfam" id="PF23559">
    <property type="entry name" value="WHD_DRP"/>
    <property type="match status" value="2"/>
</dbReference>
<keyword evidence="4" id="KW-0547">Nucleotide-binding</keyword>
<dbReference type="InterPro" id="IPR002182">
    <property type="entry name" value="NB-ARC"/>
</dbReference>
<evidence type="ECO:0000256" key="1">
    <source>
        <dbReference type="ARBA" id="ARBA00008894"/>
    </source>
</evidence>
<dbReference type="InterPro" id="IPR044974">
    <property type="entry name" value="Disease_R_plants"/>
</dbReference>
<feature type="domain" description="Disease resistance protein winged helix" evidence="9">
    <location>
        <begin position="628"/>
        <end position="708"/>
    </location>
</feature>
<accession>A0A8X8X1B8</accession>
<dbReference type="Pfam" id="PF00931">
    <property type="entry name" value="NB-ARC"/>
    <property type="match status" value="1"/>
</dbReference>
<dbReference type="GO" id="GO:0051607">
    <property type="term" value="P:defense response to virus"/>
    <property type="evidence" value="ECO:0007669"/>
    <property type="project" value="UniProtKB-ARBA"/>
</dbReference>
<evidence type="ECO:0000313" key="11">
    <source>
        <dbReference type="EMBL" id="KAG6405066.1"/>
    </source>
</evidence>
<dbReference type="EMBL" id="PNBA02000012">
    <property type="protein sequence ID" value="KAG6405066.1"/>
    <property type="molecule type" value="Genomic_DNA"/>
</dbReference>